<dbReference type="AlphaFoldDB" id="A0A166LD79"/>
<protein>
    <submittedName>
        <fullName evidence="2">Uncharacterized protein</fullName>
    </submittedName>
</protein>
<evidence type="ECO:0000313" key="3">
    <source>
        <dbReference type="Proteomes" id="UP000076532"/>
    </source>
</evidence>
<reference evidence="2 3" key="1">
    <citation type="journal article" date="2016" name="Mol. Biol. Evol.">
        <title>Comparative Genomics of Early-Diverging Mushroom-Forming Fungi Provides Insights into the Origins of Lignocellulose Decay Capabilities.</title>
        <authorList>
            <person name="Nagy L.G."/>
            <person name="Riley R."/>
            <person name="Tritt A."/>
            <person name="Adam C."/>
            <person name="Daum C."/>
            <person name="Floudas D."/>
            <person name="Sun H."/>
            <person name="Yadav J.S."/>
            <person name="Pangilinan J."/>
            <person name="Larsson K.H."/>
            <person name="Matsuura K."/>
            <person name="Barry K."/>
            <person name="Labutti K."/>
            <person name="Kuo R."/>
            <person name="Ohm R.A."/>
            <person name="Bhattacharya S.S."/>
            <person name="Shirouzu T."/>
            <person name="Yoshinaga Y."/>
            <person name="Martin F.M."/>
            <person name="Grigoriev I.V."/>
            <person name="Hibbett D.S."/>
        </authorList>
    </citation>
    <scope>NUCLEOTIDE SEQUENCE [LARGE SCALE GENOMIC DNA]</scope>
    <source>
        <strain evidence="2 3">CBS 109695</strain>
    </source>
</reference>
<gene>
    <name evidence="2" type="ORF">FIBSPDRAFT_473271</name>
</gene>
<proteinExistence type="predicted"/>
<dbReference type="EMBL" id="KV417537">
    <property type="protein sequence ID" value="KZP22832.1"/>
    <property type="molecule type" value="Genomic_DNA"/>
</dbReference>
<dbReference type="Proteomes" id="UP000076532">
    <property type="component" value="Unassembled WGS sequence"/>
</dbReference>
<keyword evidence="3" id="KW-1185">Reference proteome</keyword>
<sequence>MPSHAPAPAYTPAALLLAARIPSCPRTQLPLLTPRTRLSHPARTRAPSSSSHPRTQPAHPDPTPSPSYAILIPHHAGHTLTHEYVRLRGFAKSALFDVLRRPGRARTPPLLRMLRRACATGSLGPATVSPQPASAVACAYLPICTYTIVPSVSPSRTPLLYLCLL</sequence>
<evidence type="ECO:0000256" key="1">
    <source>
        <dbReference type="SAM" id="MobiDB-lite"/>
    </source>
</evidence>
<accession>A0A166LD79</accession>
<feature type="region of interest" description="Disordered" evidence="1">
    <location>
        <begin position="28"/>
        <end position="68"/>
    </location>
</feature>
<organism evidence="2 3">
    <name type="scientific">Athelia psychrophila</name>
    <dbReference type="NCBI Taxonomy" id="1759441"/>
    <lineage>
        <taxon>Eukaryota</taxon>
        <taxon>Fungi</taxon>
        <taxon>Dikarya</taxon>
        <taxon>Basidiomycota</taxon>
        <taxon>Agaricomycotina</taxon>
        <taxon>Agaricomycetes</taxon>
        <taxon>Agaricomycetidae</taxon>
        <taxon>Atheliales</taxon>
        <taxon>Atheliaceae</taxon>
        <taxon>Athelia</taxon>
    </lineage>
</organism>
<evidence type="ECO:0000313" key="2">
    <source>
        <dbReference type="EMBL" id="KZP22832.1"/>
    </source>
</evidence>
<name>A0A166LD79_9AGAM</name>